<feature type="transmembrane region" description="Helical" evidence="1">
    <location>
        <begin position="180"/>
        <end position="202"/>
    </location>
</feature>
<feature type="transmembrane region" description="Helical" evidence="1">
    <location>
        <begin position="134"/>
        <end position="160"/>
    </location>
</feature>
<name>A0ABP1S827_9HEXA</name>
<feature type="transmembrane region" description="Helical" evidence="1">
    <location>
        <begin position="77"/>
        <end position="97"/>
    </location>
</feature>
<gene>
    <name evidence="2" type="ORF">ODALV1_LOCUS30934</name>
</gene>
<feature type="transmembrane region" description="Helical" evidence="1">
    <location>
        <begin position="296"/>
        <end position="313"/>
    </location>
</feature>
<evidence type="ECO:0008006" key="4">
    <source>
        <dbReference type="Google" id="ProtNLM"/>
    </source>
</evidence>
<organism evidence="2 3">
    <name type="scientific">Orchesella dallaii</name>
    <dbReference type="NCBI Taxonomy" id="48710"/>
    <lineage>
        <taxon>Eukaryota</taxon>
        <taxon>Metazoa</taxon>
        <taxon>Ecdysozoa</taxon>
        <taxon>Arthropoda</taxon>
        <taxon>Hexapoda</taxon>
        <taxon>Collembola</taxon>
        <taxon>Entomobryomorpha</taxon>
        <taxon>Entomobryoidea</taxon>
        <taxon>Orchesellidae</taxon>
        <taxon>Orchesellinae</taxon>
        <taxon>Orchesella</taxon>
    </lineage>
</organism>
<sequence length="389" mass="45363">MITEYYYNIVGGCIAFGSIIGSFPFRWSYKNRKIYASTQNEWINQFFIFMFYLPHYILQTIKVIWFQICGDFNSIPILYIAWVFATAILIQAMVQIFKLTDIRRMFTLFNKYLIDFKVSFIRDHDRRTLLKMRILDMLSTCCMGCIVIGVCFGTFHHAIFPSDPTYVGSLIAEQDLNIPLVYFTLVFGYFTGLVFMFTLVGLQVNVMMTYTYVMAIVLLPEFRTGRQQSKYESVNTLRTFQKLPLQYRCLQLLHSAYLNVGACLIVPLQALGTNHILFCNFTLITKWENMKDFNKFMLITWSVVGMVFIAGLLDCAGKLCSIGEKTLVSWKFHDWGSPWRNKHMAKFRKSCKPIRVHYGNSYTIRKVTVLKFLRGIVRGTFRSLLTLKT</sequence>
<evidence type="ECO:0000313" key="2">
    <source>
        <dbReference type="EMBL" id="CAL8146787.1"/>
    </source>
</evidence>
<keyword evidence="3" id="KW-1185">Reference proteome</keyword>
<feature type="transmembrane region" description="Helical" evidence="1">
    <location>
        <begin position="6"/>
        <end position="25"/>
    </location>
</feature>
<protein>
    <recommendedName>
        <fullName evidence="4">Odorant receptor</fullName>
    </recommendedName>
</protein>
<dbReference type="EMBL" id="CAXLJM020000164">
    <property type="protein sequence ID" value="CAL8146787.1"/>
    <property type="molecule type" value="Genomic_DNA"/>
</dbReference>
<proteinExistence type="predicted"/>
<evidence type="ECO:0000256" key="1">
    <source>
        <dbReference type="SAM" id="Phobius"/>
    </source>
</evidence>
<keyword evidence="1" id="KW-0472">Membrane</keyword>
<feature type="transmembrane region" description="Helical" evidence="1">
    <location>
        <begin position="46"/>
        <end position="65"/>
    </location>
</feature>
<accession>A0ABP1S827</accession>
<evidence type="ECO:0000313" key="3">
    <source>
        <dbReference type="Proteomes" id="UP001642540"/>
    </source>
</evidence>
<reference evidence="2 3" key="1">
    <citation type="submission" date="2024-08" db="EMBL/GenBank/DDBJ databases">
        <authorList>
            <person name="Cucini C."/>
            <person name="Frati F."/>
        </authorList>
    </citation>
    <scope>NUCLEOTIDE SEQUENCE [LARGE SCALE GENOMIC DNA]</scope>
</reference>
<keyword evidence="1" id="KW-0812">Transmembrane</keyword>
<dbReference type="Proteomes" id="UP001642540">
    <property type="component" value="Unassembled WGS sequence"/>
</dbReference>
<comment type="caution">
    <text evidence="2">The sequence shown here is derived from an EMBL/GenBank/DDBJ whole genome shotgun (WGS) entry which is preliminary data.</text>
</comment>
<keyword evidence="1" id="KW-1133">Transmembrane helix</keyword>